<dbReference type="InterPro" id="IPR019758">
    <property type="entry name" value="Pept_S26A_signal_pept_1_CS"/>
</dbReference>
<dbReference type="GO" id="GO:0004252">
    <property type="term" value="F:serine-type endopeptidase activity"/>
    <property type="evidence" value="ECO:0007669"/>
    <property type="project" value="InterPro"/>
</dbReference>
<keyword evidence="12" id="KW-1185">Reference proteome</keyword>
<sequence>MSESPADAPKPATAAEIETSAPPLVPAHHHLLTSLQSMLNLTVVALFFITFSFQPFRIPSASMEPTLLVGDFLLVDKQITHDPPLLPPSSLHRGDVIVFHDPIDHTQHLVKRIIGVPGDRLRLRSGRVVLNGQTLDEPYAVYRGASHNQYRDNFPNAQTPDSDVDANWWIRLRTLVNHGDLVVPPDSFFVLGDNRNDSLDSRFWGFVPRSAVVGRPFLIYLSLRIRDNDPSSEASPTFAPVQPRTTPGLLNFARWNRTLTVVH</sequence>
<keyword evidence="5 8" id="KW-0645">Protease</keyword>
<keyword evidence="6 8" id="KW-0378">Hydrolase</keyword>
<dbReference type="GO" id="GO:0009003">
    <property type="term" value="F:signal peptidase activity"/>
    <property type="evidence" value="ECO:0007669"/>
    <property type="project" value="UniProtKB-EC"/>
</dbReference>
<organism evidence="11 12">
    <name type="scientific">Granulicella pectinivorans</name>
    <dbReference type="NCBI Taxonomy" id="474950"/>
    <lineage>
        <taxon>Bacteria</taxon>
        <taxon>Pseudomonadati</taxon>
        <taxon>Acidobacteriota</taxon>
        <taxon>Terriglobia</taxon>
        <taxon>Terriglobales</taxon>
        <taxon>Acidobacteriaceae</taxon>
        <taxon>Granulicella</taxon>
    </lineage>
</organism>
<dbReference type="PROSITE" id="PS00761">
    <property type="entry name" value="SPASE_I_3"/>
    <property type="match status" value="1"/>
</dbReference>
<dbReference type="InterPro" id="IPR000223">
    <property type="entry name" value="Pept_S26A_signal_pept_1"/>
</dbReference>
<feature type="active site" evidence="7">
    <location>
        <position position="111"/>
    </location>
</feature>
<evidence type="ECO:0000259" key="10">
    <source>
        <dbReference type="Pfam" id="PF10502"/>
    </source>
</evidence>
<dbReference type="InterPro" id="IPR019757">
    <property type="entry name" value="Pept_S26A_signal_pept_1_Lys-AS"/>
</dbReference>
<dbReference type="PROSITE" id="PS00501">
    <property type="entry name" value="SPASE_I_1"/>
    <property type="match status" value="1"/>
</dbReference>
<comment type="catalytic activity">
    <reaction evidence="1 8">
        <text>Cleavage of hydrophobic, N-terminal signal or leader sequences from secreted and periplasmic proteins.</text>
        <dbReference type="EC" id="3.4.21.89"/>
    </reaction>
</comment>
<dbReference type="EC" id="3.4.21.89" evidence="3 8"/>
<protein>
    <recommendedName>
        <fullName evidence="4 8">Signal peptidase I</fullName>
        <ecNumber evidence="3 8">3.4.21.89</ecNumber>
    </recommendedName>
</protein>
<dbReference type="CDD" id="cd06530">
    <property type="entry name" value="S26_SPase_I"/>
    <property type="match status" value="1"/>
</dbReference>
<evidence type="ECO:0000313" key="11">
    <source>
        <dbReference type="EMBL" id="SFS08018.1"/>
    </source>
</evidence>
<evidence type="ECO:0000256" key="9">
    <source>
        <dbReference type="RuleBase" id="RU362042"/>
    </source>
</evidence>
<reference evidence="11 12" key="1">
    <citation type="submission" date="2016-10" db="EMBL/GenBank/DDBJ databases">
        <authorList>
            <person name="de Groot N.N."/>
        </authorList>
    </citation>
    <scope>NUCLEOTIDE SEQUENCE [LARGE SCALE GENOMIC DNA]</scope>
    <source>
        <strain evidence="11 12">DSM 21001</strain>
    </source>
</reference>
<dbReference type="InterPro" id="IPR019533">
    <property type="entry name" value="Peptidase_S26"/>
</dbReference>
<dbReference type="Gene3D" id="2.10.109.10">
    <property type="entry name" value="Umud Fragment, subunit A"/>
    <property type="match status" value="1"/>
</dbReference>
<dbReference type="OrthoDB" id="128315at2"/>
<proteinExistence type="inferred from homology"/>
<feature type="domain" description="Peptidase S26" evidence="10">
    <location>
        <begin position="35"/>
        <end position="220"/>
    </location>
</feature>
<dbReference type="EMBL" id="FOZL01000001">
    <property type="protein sequence ID" value="SFS08018.1"/>
    <property type="molecule type" value="Genomic_DNA"/>
</dbReference>
<dbReference type="AlphaFoldDB" id="A0A1I6LX89"/>
<dbReference type="Pfam" id="PF10502">
    <property type="entry name" value="Peptidase_S26"/>
    <property type="match status" value="1"/>
</dbReference>
<dbReference type="STRING" id="474950.SAMN05421771_1420"/>
<dbReference type="PANTHER" id="PTHR43390:SF1">
    <property type="entry name" value="CHLOROPLAST PROCESSING PEPTIDASE"/>
    <property type="match status" value="1"/>
</dbReference>
<evidence type="ECO:0000256" key="7">
    <source>
        <dbReference type="PIRSR" id="PIRSR600223-1"/>
    </source>
</evidence>
<evidence type="ECO:0000313" key="12">
    <source>
        <dbReference type="Proteomes" id="UP000199024"/>
    </source>
</evidence>
<dbReference type="PANTHER" id="PTHR43390">
    <property type="entry name" value="SIGNAL PEPTIDASE I"/>
    <property type="match status" value="1"/>
</dbReference>
<dbReference type="RefSeq" id="WP_089837905.1">
    <property type="nucleotide sequence ID" value="NZ_FOZL01000001.1"/>
</dbReference>
<comment type="subcellular location">
    <subcellularLocation>
        <location evidence="9">Membrane</location>
        <topology evidence="9">Single-pass type II membrane protein</topology>
    </subcellularLocation>
</comment>
<evidence type="ECO:0000256" key="3">
    <source>
        <dbReference type="ARBA" id="ARBA00013208"/>
    </source>
</evidence>
<dbReference type="InterPro" id="IPR036286">
    <property type="entry name" value="LexA/Signal_pep-like_sf"/>
</dbReference>
<feature type="active site" evidence="7">
    <location>
        <position position="62"/>
    </location>
</feature>
<evidence type="ECO:0000256" key="6">
    <source>
        <dbReference type="ARBA" id="ARBA00022801"/>
    </source>
</evidence>
<dbReference type="InterPro" id="IPR019756">
    <property type="entry name" value="Pept_S26A_signal_pept_1_Ser-AS"/>
</dbReference>
<name>A0A1I6LX89_9BACT</name>
<evidence type="ECO:0000256" key="2">
    <source>
        <dbReference type="ARBA" id="ARBA00009370"/>
    </source>
</evidence>
<dbReference type="GO" id="GO:0016020">
    <property type="term" value="C:membrane"/>
    <property type="evidence" value="ECO:0007669"/>
    <property type="project" value="UniProtKB-SubCell"/>
</dbReference>
<dbReference type="Proteomes" id="UP000199024">
    <property type="component" value="Unassembled WGS sequence"/>
</dbReference>
<evidence type="ECO:0000256" key="8">
    <source>
        <dbReference type="RuleBase" id="RU003993"/>
    </source>
</evidence>
<dbReference type="SUPFAM" id="SSF51306">
    <property type="entry name" value="LexA/Signal peptidase"/>
    <property type="match status" value="1"/>
</dbReference>
<gene>
    <name evidence="11" type="ORF">SAMN05421771_1420</name>
</gene>
<evidence type="ECO:0000256" key="1">
    <source>
        <dbReference type="ARBA" id="ARBA00000677"/>
    </source>
</evidence>
<evidence type="ECO:0000256" key="5">
    <source>
        <dbReference type="ARBA" id="ARBA00022670"/>
    </source>
</evidence>
<dbReference type="GO" id="GO:0006465">
    <property type="term" value="P:signal peptide processing"/>
    <property type="evidence" value="ECO:0007669"/>
    <property type="project" value="InterPro"/>
</dbReference>
<dbReference type="NCBIfam" id="TIGR02227">
    <property type="entry name" value="sigpep_I_bact"/>
    <property type="match status" value="1"/>
</dbReference>
<accession>A0A1I6LX89</accession>
<dbReference type="PROSITE" id="PS00760">
    <property type="entry name" value="SPASE_I_2"/>
    <property type="match status" value="1"/>
</dbReference>
<evidence type="ECO:0000256" key="4">
    <source>
        <dbReference type="ARBA" id="ARBA00019232"/>
    </source>
</evidence>
<comment type="similarity">
    <text evidence="2 9">Belongs to the peptidase S26 family.</text>
</comment>
<dbReference type="PRINTS" id="PR00727">
    <property type="entry name" value="LEADERPTASE"/>
</dbReference>